<feature type="domain" description="Tetratricopeptide repeat protein 7 N-terminal" evidence="4">
    <location>
        <begin position="3"/>
        <end position="377"/>
    </location>
</feature>
<protein>
    <recommendedName>
        <fullName evidence="4">Tetratricopeptide repeat protein 7 N-terminal domain-containing protein</fullName>
    </recommendedName>
</protein>
<dbReference type="GO" id="GO:0046854">
    <property type="term" value="P:phosphatidylinositol phosphate biosynthetic process"/>
    <property type="evidence" value="ECO:0007669"/>
    <property type="project" value="TreeGrafter"/>
</dbReference>
<dbReference type="GO" id="GO:0072659">
    <property type="term" value="P:protein localization to plasma membrane"/>
    <property type="evidence" value="ECO:0007669"/>
    <property type="project" value="TreeGrafter"/>
</dbReference>
<dbReference type="InterPro" id="IPR019734">
    <property type="entry name" value="TPR_rpt"/>
</dbReference>
<dbReference type="PROSITE" id="PS50005">
    <property type="entry name" value="TPR"/>
    <property type="match status" value="1"/>
</dbReference>
<feature type="repeat" description="TPR" evidence="3">
    <location>
        <begin position="684"/>
        <end position="717"/>
    </location>
</feature>
<gene>
    <name evidence="5" type="ORF">CAPTEDRAFT_175698</name>
</gene>
<dbReference type="InterPro" id="IPR051722">
    <property type="entry name" value="Endocytosis_PI4K-reg_protein"/>
</dbReference>
<dbReference type="OMA" id="EYYLACQ"/>
<dbReference type="OrthoDB" id="29013at2759"/>
<reference evidence="7" key="1">
    <citation type="submission" date="2012-12" db="EMBL/GenBank/DDBJ databases">
        <authorList>
            <person name="Hellsten U."/>
            <person name="Grimwood J."/>
            <person name="Chapman J.A."/>
            <person name="Shapiro H."/>
            <person name="Aerts A."/>
            <person name="Otillar R.P."/>
            <person name="Terry A.Y."/>
            <person name="Boore J.L."/>
            <person name="Simakov O."/>
            <person name="Marletaz F."/>
            <person name="Cho S.-J."/>
            <person name="Edsinger-Gonzales E."/>
            <person name="Havlak P."/>
            <person name="Kuo D.-H."/>
            <person name="Larsson T."/>
            <person name="Lv J."/>
            <person name="Arendt D."/>
            <person name="Savage R."/>
            <person name="Osoegawa K."/>
            <person name="de Jong P."/>
            <person name="Lindberg D.R."/>
            <person name="Seaver E.C."/>
            <person name="Weisblat D.A."/>
            <person name="Putnam N.H."/>
            <person name="Grigoriev I.V."/>
            <person name="Rokhsar D.S."/>
        </authorList>
    </citation>
    <scope>NUCLEOTIDE SEQUENCE</scope>
    <source>
        <strain evidence="7">I ESC-2004</strain>
    </source>
</reference>
<dbReference type="InterPro" id="IPR011990">
    <property type="entry name" value="TPR-like_helical_dom_sf"/>
</dbReference>
<evidence type="ECO:0000313" key="5">
    <source>
        <dbReference type="EMBL" id="ELT88701.1"/>
    </source>
</evidence>
<evidence type="ECO:0000256" key="2">
    <source>
        <dbReference type="ARBA" id="ARBA00038251"/>
    </source>
</evidence>
<proteinExistence type="inferred from homology"/>
<dbReference type="Pfam" id="PF19440">
    <property type="entry name" value="TTC7_N"/>
    <property type="match status" value="1"/>
</dbReference>
<keyword evidence="3" id="KW-0802">TPR repeat</keyword>
<dbReference type="PANTHER" id="PTHR23083">
    <property type="entry name" value="TETRATRICOPEPTIDE REPEAT PROTEIN, TPR"/>
    <property type="match status" value="1"/>
</dbReference>
<dbReference type="Pfam" id="PF13181">
    <property type="entry name" value="TPR_8"/>
    <property type="match status" value="2"/>
</dbReference>
<dbReference type="HOGENOM" id="CLU_010512_0_0_1"/>
<dbReference type="InterPro" id="IPR045819">
    <property type="entry name" value="TTC7_N"/>
</dbReference>
<comment type="similarity">
    <text evidence="2">Belongs to the YPP1 family.</text>
</comment>
<dbReference type="GO" id="GO:0005886">
    <property type="term" value="C:plasma membrane"/>
    <property type="evidence" value="ECO:0007669"/>
    <property type="project" value="TreeGrafter"/>
</dbReference>
<dbReference type="AlphaFoldDB" id="R7TC78"/>
<organism evidence="5">
    <name type="scientific">Capitella teleta</name>
    <name type="common">Polychaete worm</name>
    <dbReference type="NCBI Taxonomy" id="283909"/>
    <lineage>
        <taxon>Eukaryota</taxon>
        <taxon>Metazoa</taxon>
        <taxon>Spiralia</taxon>
        <taxon>Lophotrochozoa</taxon>
        <taxon>Annelida</taxon>
        <taxon>Polychaeta</taxon>
        <taxon>Sedentaria</taxon>
        <taxon>Scolecida</taxon>
        <taxon>Capitellidae</taxon>
        <taxon>Capitella</taxon>
    </lineage>
</organism>
<reference evidence="6" key="3">
    <citation type="submission" date="2015-06" db="UniProtKB">
        <authorList>
            <consortium name="EnsemblMetazoa"/>
        </authorList>
    </citation>
    <scope>IDENTIFICATION</scope>
</reference>
<dbReference type="Proteomes" id="UP000014760">
    <property type="component" value="Unassembled WGS sequence"/>
</dbReference>
<evidence type="ECO:0000256" key="3">
    <source>
        <dbReference type="PROSITE-ProRule" id="PRU00339"/>
    </source>
</evidence>
<dbReference type="EMBL" id="KB311733">
    <property type="protein sequence ID" value="ELT88701.1"/>
    <property type="molecule type" value="Genomic_DNA"/>
</dbReference>
<name>R7TC78_CAPTE</name>
<evidence type="ECO:0000256" key="1">
    <source>
        <dbReference type="ARBA" id="ARBA00002550"/>
    </source>
</evidence>
<reference evidence="5 7" key="2">
    <citation type="journal article" date="2013" name="Nature">
        <title>Insights into bilaterian evolution from three spiralian genomes.</title>
        <authorList>
            <person name="Simakov O."/>
            <person name="Marletaz F."/>
            <person name="Cho S.J."/>
            <person name="Edsinger-Gonzales E."/>
            <person name="Havlak P."/>
            <person name="Hellsten U."/>
            <person name="Kuo D.H."/>
            <person name="Larsson T."/>
            <person name="Lv J."/>
            <person name="Arendt D."/>
            <person name="Savage R."/>
            <person name="Osoegawa K."/>
            <person name="de Jong P."/>
            <person name="Grimwood J."/>
            <person name="Chapman J.A."/>
            <person name="Shapiro H."/>
            <person name="Aerts A."/>
            <person name="Otillar R.P."/>
            <person name="Terry A.Y."/>
            <person name="Boore J.L."/>
            <person name="Grigoriev I.V."/>
            <person name="Lindberg D.R."/>
            <person name="Seaver E.C."/>
            <person name="Weisblat D.A."/>
            <person name="Putnam N.H."/>
            <person name="Rokhsar D.S."/>
        </authorList>
    </citation>
    <scope>NUCLEOTIDE SEQUENCE</scope>
    <source>
        <strain evidence="5 7">I ESC-2004</strain>
    </source>
</reference>
<dbReference type="PANTHER" id="PTHR23083:SF464">
    <property type="entry name" value="TETRATRICOPEPTIDE REPEAT DOMAIN 7, ISOFORM A"/>
    <property type="match status" value="1"/>
</dbReference>
<comment type="function">
    <text evidence="1">Involved in endocytosis.</text>
</comment>
<dbReference type="SMART" id="SM00028">
    <property type="entry name" value="TPR"/>
    <property type="match status" value="7"/>
</dbReference>
<dbReference type="FunCoup" id="R7TC78">
    <property type="interactions" value="383"/>
</dbReference>
<dbReference type="STRING" id="283909.R7TC78"/>
<evidence type="ECO:0000259" key="4">
    <source>
        <dbReference type="Pfam" id="PF19440"/>
    </source>
</evidence>
<keyword evidence="7" id="KW-1185">Reference proteome</keyword>
<accession>R7TC78</accession>
<sequence length="832" mass="93711">MAAKSRHVTRLESEIDKFRGDGNWAKVLDLAKQLPSKSSHLETLAKFVQVESELERYLLENPPSEKNASKAQTEMVDIQRKLQEVLSSEPQQDIILLQGKIAYAMADYQDALAKYTDVGLDNLNVENVPLRKVKIIGEAYAIKGLSLEKQPASSTSRFKQQEREEQIIACFERSGDISLFQLQERQQKSKNQGTSAVALQSGGTWNVVDSDSTGVGPMVETAIQRSPILYIRNGELSKGIGRFRELLRAVETRATQGLRQTLARQLAEVLLRGVDESTYVPMNNMTNGTESPTMVRQLKPRLYSGSPDKLYVPSDRNEEALLLLLISESIANREAVLNRSHDLNDVRLHTFHNTTAVCDLLTIALVRRAQFDMLSETFERAMKFSFDEFHIWYQFALSLICANQVCRAFLVLKECLRLQPTNAVILLLAAKLCYENLHLYSEGIEFSQQVIESVGDGPMLARGYLTLGIGHSLQIDECRLQSERQTCQRKALNALIKSVELDKNDYLALYHLAMQYALLRQIPEALKHTRAALSLRSDHLHSLHLLALLLSAQKQPQKALELIETSALAEHPENFALLMTKCRLEEVVFGAEYAIQSCHAMLELWKKKFCDSFEMDEGLERIPTEHRNFMQLQLAEQSDRESVSIRGETIAASRIEHALSEVASSLNSSVQAKPGPLVMWQRQVQIWLRLTELYLRLGKLDCAQNSIQEATSIHPISHALSHMRGRLYEEKEELAEAKACYENAVAINPCHVISLQHLGMVLHKMGNGRMAEKVLRDAVNIDPMSSVSWFTLGRVLETLEDFEASVECLTASVGLEATTPIVPFSELPKMMP</sequence>
<dbReference type="EnsemblMetazoa" id="CapteT175698">
    <property type="protein sequence ID" value="CapteP175698"/>
    <property type="gene ID" value="CapteG175698"/>
</dbReference>
<evidence type="ECO:0000313" key="7">
    <source>
        <dbReference type="Proteomes" id="UP000014760"/>
    </source>
</evidence>
<dbReference type="SUPFAM" id="SSF48452">
    <property type="entry name" value="TPR-like"/>
    <property type="match status" value="2"/>
</dbReference>
<evidence type="ECO:0000313" key="6">
    <source>
        <dbReference type="EnsemblMetazoa" id="CapteP175698"/>
    </source>
</evidence>
<dbReference type="Gene3D" id="1.25.40.10">
    <property type="entry name" value="Tetratricopeptide repeat domain"/>
    <property type="match status" value="2"/>
</dbReference>
<dbReference type="EMBL" id="AMQN01003409">
    <property type="status" value="NOT_ANNOTATED_CDS"/>
    <property type="molecule type" value="Genomic_DNA"/>
</dbReference>